<reference evidence="2" key="1">
    <citation type="submission" date="2018-11" db="EMBL/GenBank/DDBJ databases">
        <authorList>
            <consortium name="Pathogen Informatics"/>
        </authorList>
    </citation>
    <scope>NUCLEOTIDE SEQUENCE</scope>
</reference>
<evidence type="ECO:0000313" key="3">
    <source>
        <dbReference type="Proteomes" id="UP000784294"/>
    </source>
</evidence>
<feature type="compositionally biased region" description="Polar residues" evidence="1">
    <location>
        <begin position="34"/>
        <end position="48"/>
    </location>
</feature>
<protein>
    <submittedName>
        <fullName evidence="2">Uncharacterized protein</fullName>
    </submittedName>
</protein>
<dbReference type="AlphaFoldDB" id="A0A3S4ZSE5"/>
<dbReference type="EMBL" id="CAAALY010010074">
    <property type="protein sequence ID" value="VEL10839.1"/>
    <property type="molecule type" value="Genomic_DNA"/>
</dbReference>
<feature type="non-terminal residue" evidence="2">
    <location>
        <position position="1"/>
    </location>
</feature>
<comment type="caution">
    <text evidence="2">The sequence shown here is derived from an EMBL/GenBank/DDBJ whole genome shotgun (WGS) entry which is preliminary data.</text>
</comment>
<sequence length="170" mass="18192">RKKQSAEVADAEAPSADGATRPRRIRQLSRDLSCPSTPGSHNYGSFEGSNLAKTTEVTAQLSDRLLGQLQASTTASESTVTAEMVRIKTQPAAEGAAEHGEYAPERLLVPTGSNPGRHLKQAGQTGQSYHLRSMRHKSFITTVPSSLSPERIRQASKLAEEAIKVSKVAA</sequence>
<keyword evidence="3" id="KW-1185">Reference proteome</keyword>
<dbReference type="Proteomes" id="UP000784294">
    <property type="component" value="Unassembled WGS sequence"/>
</dbReference>
<gene>
    <name evidence="2" type="ORF">PXEA_LOCUS4279</name>
</gene>
<name>A0A3S4ZSE5_9PLAT</name>
<evidence type="ECO:0000313" key="2">
    <source>
        <dbReference type="EMBL" id="VEL10839.1"/>
    </source>
</evidence>
<feature type="region of interest" description="Disordered" evidence="1">
    <location>
        <begin position="1"/>
        <end position="48"/>
    </location>
</feature>
<accession>A0A3S4ZSE5</accession>
<evidence type="ECO:0000256" key="1">
    <source>
        <dbReference type="SAM" id="MobiDB-lite"/>
    </source>
</evidence>
<proteinExistence type="predicted"/>
<organism evidence="2 3">
    <name type="scientific">Protopolystoma xenopodis</name>
    <dbReference type="NCBI Taxonomy" id="117903"/>
    <lineage>
        <taxon>Eukaryota</taxon>
        <taxon>Metazoa</taxon>
        <taxon>Spiralia</taxon>
        <taxon>Lophotrochozoa</taxon>
        <taxon>Platyhelminthes</taxon>
        <taxon>Monogenea</taxon>
        <taxon>Polyopisthocotylea</taxon>
        <taxon>Polystomatidea</taxon>
        <taxon>Polystomatidae</taxon>
        <taxon>Protopolystoma</taxon>
    </lineage>
</organism>